<evidence type="ECO:0000259" key="6">
    <source>
        <dbReference type="PROSITE" id="PS50219"/>
    </source>
</evidence>
<protein>
    <submittedName>
        <fullName evidence="7">Vacuolar morphogenesis protein 6</fullName>
    </submittedName>
</protein>
<dbReference type="InterPro" id="IPR001180">
    <property type="entry name" value="CNH_dom"/>
</dbReference>
<evidence type="ECO:0000256" key="2">
    <source>
        <dbReference type="ARBA" id="ARBA00023136"/>
    </source>
</evidence>
<keyword evidence="8" id="KW-1185">Reference proteome</keyword>
<feature type="repeat" description="CHCR" evidence="4">
    <location>
        <begin position="1216"/>
        <end position="1375"/>
    </location>
</feature>
<keyword evidence="2" id="KW-0472">Membrane</keyword>
<feature type="region of interest" description="Disordered" evidence="5">
    <location>
        <begin position="947"/>
        <end position="974"/>
    </location>
</feature>
<feature type="region of interest" description="Disordered" evidence="5">
    <location>
        <begin position="751"/>
        <end position="771"/>
    </location>
</feature>
<dbReference type="InterPro" id="IPR000547">
    <property type="entry name" value="Clathrin_H-chain/VPS_repeat"/>
</dbReference>
<dbReference type="PANTHER" id="PTHR12894:SF49">
    <property type="entry name" value="VAM6_VPS39-LIKE PROTEIN"/>
    <property type="match status" value="1"/>
</dbReference>
<evidence type="ECO:0000256" key="5">
    <source>
        <dbReference type="SAM" id="MobiDB-lite"/>
    </source>
</evidence>
<gene>
    <name evidence="7" type="primary">VAM6</name>
    <name evidence="7" type="ORF">VKT23_008389</name>
</gene>
<dbReference type="PANTHER" id="PTHR12894">
    <property type="entry name" value="CNH DOMAIN CONTAINING"/>
    <property type="match status" value="1"/>
</dbReference>
<comment type="similarity">
    <text evidence="3">Belongs to the VAM6/VPS39 family.</text>
</comment>
<accession>A0ABR1JI37</accession>
<proteinExistence type="inferred from homology"/>
<dbReference type="InterPro" id="IPR032914">
    <property type="entry name" value="Vam6/VPS39/TRAP1"/>
</dbReference>
<dbReference type="Pfam" id="PF00780">
    <property type="entry name" value="CNH"/>
    <property type="match status" value="1"/>
</dbReference>
<feature type="domain" description="CNH" evidence="6">
    <location>
        <begin position="462"/>
        <end position="787"/>
    </location>
</feature>
<dbReference type="PROSITE" id="PS50236">
    <property type="entry name" value="CHCR"/>
    <property type="match status" value="1"/>
</dbReference>
<organism evidence="7 8">
    <name type="scientific">Marasmiellus scandens</name>
    <dbReference type="NCBI Taxonomy" id="2682957"/>
    <lineage>
        <taxon>Eukaryota</taxon>
        <taxon>Fungi</taxon>
        <taxon>Dikarya</taxon>
        <taxon>Basidiomycota</taxon>
        <taxon>Agaricomycotina</taxon>
        <taxon>Agaricomycetes</taxon>
        <taxon>Agaricomycetidae</taxon>
        <taxon>Agaricales</taxon>
        <taxon>Marasmiineae</taxon>
        <taxon>Omphalotaceae</taxon>
        <taxon>Marasmiellus</taxon>
    </lineage>
</organism>
<dbReference type="Pfam" id="PF10366">
    <property type="entry name" value="Vps39_1"/>
    <property type="match status" value="1"/>
</dbReference>
<dbReference type="InterPro" id="IPR019452">
    <property type="entry name" value="VPS39/TGF_beta_rcpt-assoc_1"/>
</dbReference>
<name>A0ABR1JI37_9AGAR</name>
<evidence type="ECO:0000256" key="4">
    <source>
        <dbReference type="PROSITE-ProRule" id="PRU01006"/>
    </source>
</evidence>
<comment type="subcellular location">
    <subcellularLocation>
        <location evidence="1">Endomembrane system</location>
        <topology evidence="1">Peripheral membrane protein</topology>
    </subcellularLocation>
</comment>
<evidence type="ECO:0000313" key="7">
    <source>
        <dbReference type="EMBL" id="KAK7461956.1"/>
    </source>
</evidence>
<dbReference type="InterPro" id="IPR019453">
    <property type="entry name" value="VPS39/TGFA1_Znf"/>
</dbReference>
<comment type="caution">
    <text evidence="7">The sequence shown here is derived from an EMBL/GenBank/DDBJ whole genome shotgun (WGS) entry which is preliminary data.</text>
</comment>
<evidence type="ECO:0000256" key="3">
    <source>
        <dbReference type="ARBA" id="ARBA00038201"/>
    </source>
</evidence>
<evidence type="ECO:0000256" key="1">
    <source>
        <dbReference type="ARBA" id="ARBA00004184"/>
    </source>
</evidence>
<reference evidence="7 8" key="1">
    <citation type="submission" date="2024-01" db="EMBL/GenBank/DDBJ databases">
        <title>A draft genome for the cacao thread blight pathogen Marasmiellus scandens.</title>
        <authorList>
            <person name="Baruah I.K."/>
            <person name="Leung J."/>
            <person name="Bukari Y."/>
            <person name="Amoako-Attah I."/>
            <person name="Meinhardt L.W."/>
            <person name="Bailey B.A."/>
            <person name="Cohen S.P."/>
        </authorList>
    </citation>
    <scope>NUCLEOTIDE SEQUENCE [LARGE SCALE GENOMIC DNA]</scope>
    <source>
        <strain evidence="7 8">GH-19</strain>
    </source>
</reference>
<feature type="compositionally biased region" description="Low complexity" evidence="5">
    <location>
        <begin position="752"/>
        <end position="767"/>
    </location>
</feature>
<dbReference type="SUPFAM" id="SSF52047">
    <property type="entry name" value="RNI-like"/>
    <property type="match status" value="1"/>
</dbReference>
<sequence>MCRSIHELCKPLLYTNLYLSDPGSCRSALKLLSRRSDLAHWVKTLVLRPILGTGWSNTDKSVDEGWIVSIIEGLALDGFLSSLKTFKWLGRYRPRDFLWSALRNNCPKLKNISLCITISEGSDLLDAESNLFSFEDLTGFHLTTQILERGRTRVPKNHELPSRLWTMLLEKSPDLEELTLDGACLSDEVWQLKPVFRGRWPRLRKLALGHISALDSSSSLEPAIAEFLDAHSNLEDVSLLGNASYSQYVISEFLSLPKMRSWSGRLAQLKYASSECQIRNLCLTDWFSPKAKVGDILKCLSKLEELSIYVNFVDKAPEWDFYEQLLTGCPRLRHLEISATSPLSLTNLPAPLRLVPKLRTFVVTRCPKISSDPIGGVSLIASQNLNLSTIVVRDVLNWEHQNQLSGIYKTKRIGTYYVVVGGANHPNRLMARESGITLGKRYSKNLNIGKWFPHNGTLSDAENNIVRLQRQNRICDRLYLGTSIGNLHIYGLDVESDQGEEPELVEVKKGLGKRAIEQLGFIKDINSLVLLSDATVTLFPLPSFAPPTVLASAKAAFSFGIHTYIYHEPQESKADEGTFSHPTVPSIPTLITTLIVGCRRKAVVYSWKDGEPQESRECVLPHSPRVITFMDNVNACFAYSATEYAVFSLASMSATDVTLPLPTAGPATTAASAFTGLAGYMTLGLGAKAKPAVARINETESLIVKDHEGIFIGPDAKPSRPSHIEWPVPPEEIAFVKPYLLSVLPPGSVNIPNPSGSESPSNSESSPAVTTTTAVQIRSSISFQPVQLFTFPFNASTPLLSTTPVPAPSNATVRLMTTSPSAGSHLFLITTPTDRTAASTEGTSIWQFSMKPWTEQLDELVAARQYVDALRLLDLIDLSVLPDKEQRRTRIRALNAVSEFKTGKFDSAVDTFIELDLNPAKVIALYPESISGRLAVPREKWIELYGGPAEPSREPTKTVVNASPSPSEKVAVGSPSMGAADVLENLGLGSGTGSIRGKLRTGFGAFMAGQKDDDTASIHSQSSKIKHDHPPADNLHRSVETLVRYLGDRRPKLAGALAAVGITPANQAHKIAPLSETSVEDLFAMPNAPLSSLTPEQLQRYAQIVDTALFKSYLVVRPSLAGSLFRIPNWCEVQEVEGVLRSRQMFRDLKDLYNQKKMHRQALELLRQLGEKEEDMDDRLYDSIQYLRRLGPEYLSQIFESARWVIEQDSTMALEIFKSDDVDLPRQQVADYLEGIDLALCARYLEYLVEEREEDSVDFHDRLAELYVRMTLTAKKRGDNKARREAYDKLVKFIDTTDRYRVDRLYGIISSEELYEPRAILLGKLGRHDQALELYVYQLQDFAEAEKYCKKYYRADAETQNVFLTLLRIYLRPTVHTTADLLQPALDLISRHSPRLDTVEALQLLPPMVTIEDVRTFLIEGLKIPKFDTSVIRQISKAQSNQISQRLMALQTRRVKVTDSRICPQCHKRLGNSIIAVHSPRGEVTHFYCREAFSRKLNETRH</sequence>
<dbReference type="InterPro" id="IPR032675">
    <property type="entry name" value="LRR_dom_sf"/>
</dbReference>
<dbReference type="Pfam" id="PF10367">
    <property type="entry name" value="zf-Vps39_C"/>
    <property type="match status" value="1"/>
</dbReference>
<dbReference type="Gene3D" id="3.80.10.10">
    <property type="entry name" value="Ribonuclease Inhibitor"/>
    <property type="match status" value="1"/>
</dbReference>
<dbReference type="EMBL" id="JBANRG010000012">
    <property type="protein sequence ID" value="KAK7461956.1"/>
    <property type="molecule type" value="Genomic_DNA"/>
</dbReference>
<evidence type="ECO:0000313" key="8">
    <source>
        <dbReference type="Proteomes" id="UP001498398"/>
    </source>
</evidence>
<dbReference type="Proteomes" id="UP001498398">
    <property type="component" value="Unassembled WGS sequence"/>
</dbReference>
<dbReference type="PROSITE" id="PS50219">
    <property type="entry name" value="CNH"/>
    <property type="match status" value="1"/>
</dbReference>